<dbReference type="EMBL" id="FNYK01000040">
    <property type="protein sequence ID" value="SEI96711.1"/>
    <property type="molecule type" value="Genomic_DNA"/>
</dbReference>
<dbReference type="RefSeq" id="WP_074732348.1">
    <property type="nucleotide sequence ID" value="NZ_FNYK01000040.1"/>
</dbReference>
<evidence type="ECO:0000313" key="2">
    <source>
        <dbReference type="Proteomes" id="UP000183028"/>
    </source>
</evidence>
<dbReference type="AlphaFoldDB" id="A0A1H6UWU7"/>
<evidence type="ECO:0000313" key="1">
    <source>
        <dbReference type="EMBL" id="SEI96711.1"/>
    </source>
</evidence>
<organism evidence="1 2">
    <name type="scientific">Sharpea azabuensis</name>
    <dbReference type="NCBI Taxonomy" id="322505"/>
    <lineage>
        <taxon>Bacteria</taxon>
        <taxon>Bacillati</taxon>
        <taxon>Bacillota</taxon>
        <taxon>Erysipelotrichia</taxon>
        <taxon>Erysipelotrichales</taxon>
        <taxon>Coprobacillaceae</taxon>
        <taxon>Sharpea</taxon>
    </lineage>
</organism>
<gene>
    <name evidence="1" type="ORF">SAMN04487834_10404</name>
</gene>
<sequence length="76" mass="9280">MRIPDYYCPHCGKFKRRRDVTVVTRTWLFKEQEFLECRHCGCNAVMNTRDEFKKFMDEMKCKQRYGCTRKEDGDGR</sequence>
<proteinExistence type="predicted"/>
<keyword evidence="2" id="KW-1185">Reference proteome</keyword>
<name>A0A1H6UWU7_9FIRM</name>
<dbReference type="Proteomes" id="UP000183028">
    <property type="component" value="Unassembled WGS sequence"/>
</dbReference>
<protein>
    <submittedName>
        <fullName evidence="1">Uncharacterized protein</fullName>
    </submittedName>
</protein>
<reference evidence="2" key="1">
    <citation type="submission" date="2016-10" db="EMBL/GenBank/DDBJ databases">
        <authorList>
            <person name="Varghese N."/>
        </authorList>
    </citation>
    <scope>NUCLEOTIDE SEQUENCE [LARGE SCALE GENOMIC DNA]</scope>
    <source>
        <strain evidence="2">DSM 20406</strain>
    </source>
</reference>
<accession>A0A1H6UWU7</accession>